<dbReference type="PANTHER" id="PTHR42718">
    <property type="entry name" value="MAJOR FACILITATOR SUPERFAMILY MULTIDRUG TRANSPORTER MFSC"/>
    <property type="match status" value="1"/>
</dbReference>
<evidence type="ECO:0000256" key="3">
    <source>
        <dbReference type="ARBA" id="ARBA00022475"/>
    </source>
</evidence>
<keyword evidence="3" id="KW-1003">Cell membrane</keyword>
<feature type="transmembrane region" description="Helical" evidence="7">
    <location>
        <begin position="465"/>
        <end position="486"/>
    </location>
</feature>
<organism evidence="9 10">
    <name type="scientific">Phytomonospora endophytica</name>
    <dbReference type="NCBI Taxonomy" id="714109"/>
    <lineage>
        <taxon>Bacteria</taxon>
        <taxon>Bacillati</taxon>
        <taxon>Actinomycetota</taxon>
        <taxon>Actinomycetes</taxon>
        <taxon>Micromonosporales</taxon>
        <taxon>Micromonosporaceae</taxon>
        <taxon>Phytomonospora</taxon>
    </lineage>
</organism>
<dbReference type="GO" id="GO:0022857">
    <property type="term" value="F:transmembrane transporter activity"/>
    <property type="evidence" value="ECO:0007669"/>
    <property type="project" value="InterPro"/>
</dbReference>
<feature type="domain" description="Major facilitator superfamily (MFS) profile" evidence="8">
    <location>
        <begin position="31"/>
        <end position="491"/>
    </location>
</feature>
<evidence type="ECO:0000256" key="1">
    <source>
        <dbReference type="ARBA" id="ARBA00004651"/>
    </source>
</evidence>
<keyword evidence="2" id="KW-0813">Transport</keyword>
<comment type="caution">
    <text evidence="9">The sequence shown here is derived from an EMBL/GenBank/DDBJ whole genome shotgun (WGS) entry which is preliminary data.</text>
</comment>
<comment type="subcellular location">
    <subcellularLocation>
        <location evidence="1">Cell membrane</location>
        <topology evidence="1">Multi-pass membrane protein</topology>
    </subcellularLocation>
</comment>
<keyword evidence="6 7" id="KW-0472">Membrane</keyword>
<dbReference type="CDD" id="cd17321">
    <property type="entry name" value="MFS_MMR_MDR_like"/>
    <property type="match status" value="1"/>
</dbReference>
<dbReference type="Proteomes" id="UP000548476">
    <property type="component" value="Unassembled WGS sequence"/>
</dbReference>
<feature type="transmembrane region" description="Helical" evidence="7">
    <location>
        <begin position="356"/>
        <end position="372"/>
    </location>
</feature>
<evidence type="ECO:0000313" key="10">
    <source>
        <dbReference type="Proteomes" id="UP000548476"/>
    </source>
</evidence>
<gene>
    <name evidence="9" type="ORF">HNR73_000140</name>
</gene>
<sequence length="495" mass="51317">MGEETAMVTETTARADTAPPDTPAYRLRWAALAVLIVAEIMDLLDATIVNVAAPGIRASIGGGLSTIQWVVAAYTLALAIGLMIGGRLGDILGRKRMFLIGAAGFTIFSAVCAAANGPAMLIGARFVQGLFGAVMIPQVLGLIRAMFRGKEAGAAMGVFGPAMGLAAMGGPLLGGWLVDADLFGTGWRAIFLINIPVGLVVILAGVKLVPEVRQPAPPRLDAIGAVLAALGAFLVVFPLVQGREEDWPAWTFVSLGASVLAFAVFGFHQVRRRRKGRDPLVEPALFRRREFVGGVLVTTIFFGAMVGFMLVFNLFGQMALHFTAFEAGLSLAPWSLGTAIGAVAGGGLAAKLGRHVMHAGLAIMTGGLLLLWNTLDGLPLPGTGGDPTPWTFTLGTGVSGLGMGMVFAPLFAIILNAVDDAEIGSASGVLTSIQQFGGAAGTAALGTLFFELIGPMDRPDFGHAVQVTVLVCAGLFAVTFLLGFLLPKKARADVH</sequence>
<evidence type="ECO:0000256" key="2">
    <source>
        <dbReference type="ARBA" id="ARBA00022448"/>
    </source>
</evidence>
<dbReference type="Gene3D" id="1.20.1720.10">
    <property type="entry name" value="Multidrug resistance protein D"/>
    <property type="match status" value="1"/>
</dbReference>
<dbReference type="InterPro" id="IPR036259">
    <property type="entry name" value="MFS_trans_sf"/>
</dbReference>
<keyword evidence="10" id="KW-1185">Reference proteome</keyword>
<dbReference type="InterPro" id="IPR011701">
    <property type="entry name" value="MFS"/>
</dbReference>
<feature type="transmembrane region" description="Helical" evidence="7">
    <location>
        <begin position="29"/>
        <end position="53"/>
    </location>
</feature>
<dbReference type="PANTHER" id="PTHR42718:SF39">
    <property type="entry name" value="ACTINORHODIN TRANSPORTER-RELATED"/>
    <property type="match status" value="1"/>
</dbReference>
<feature type="transmembrane region" description="Helical" evidence="7">
    <location>
        <begin position="291"/>
        <end position="315"/>
    </location>
</feature>
<dbReference type="InterPro" id="IPR004638">
    <property type="entry name" value="EmrB-like"/>
</dbReference>
<evidence type="ECO:0000259" key="8">
    <source>
        <dbReference type="PROSITE" id="PS50850"/>
    </source>
</evidence>
<dbReference type="NCBIfam" id="TIGR00711">
    <property type="entry name" value="efflux_EmrB"/>
    <property type="match status" value="1"/>
</dbReference>
<dbReference type="InterPro" id="IPR020846">
    <property type="entry name" value="MFS_dom"/>
</dbReference>
<proteinExistence type="predicted"/>
<dbReference type="EMBL" id="JACHGT010000001">
    <property type="protein sequence ID" value="MBB6032298.1"/>
    <property type="molecule type" value="Genomic_DNA"/>
</dbReference>
<dbReference type="GO" id="GO:0005886">
    <property type="term" value="C:plasma membrane"/>
    <property type="evidence" value="ECO:0007669"/>
    <property type="project" value="UniProtKB-SubCell"/>
</dbReference>
<dbReference type="Pfam" id="PF07690">
    <property type="entry name" value="MFS_1"/>
    <property type="match status" value="1"/>
</dbReference>
<name>A0A841FEM7_9ACTN</name>
<feature type="transmembrane region" description="Helical" evidence="7">
    <location>
        <begin position="65"/>
        <end position="85"/>
    </location>
</feature>
<feature type="transmembrane region" description="Helical" evidence="7">
    <location>
        <begin position="189"/>
        <end position="210"/>
    </location>
</feature>
<evidence type="ECO:0000256" key="5">
    <source>
        <dbReference type="ARBA" id="ARBA00022989"/>
    </source>
</evidence>
<keyword evidence="5 7" id="KW-1133">Transmembrane helix</keyword>
<feature type="transmembrane region" description="Helical" evidence="7">
    <location>
        <begin position="327"/>
        <end position="349"/>
    </location>
</feature>
<evidence type="ECO:0000313" key="9">
    <source>
        <dbReference type="EMBL" id="MBB6032298.1"/>
    </source>
</evidence>
<keyword evidence="4 7" id="KW-0812">Transmembrane</keyword>
<feature type="transmembrane region" description="Helical" evidence="7">
    <location>
        <begin position="247"/>
        <end position="270"/>
    </location>
</feature>
<feature type="transmembrane region" description="Helical" evidence="7">
    <location>
        <begin position="436"/>
        <end position="453"/>
    </location>
</feature>
<evidence type="ECO:0000256" key="4">
    <source>
        <dbReference type="ARBA" id="ARBA00022692"/>
    </source>
</evidence>
<dbReference type="AlphaFoldDB" id="A0A841FEM7"/>
<protein>
    <submittedName>
        <fullName evidence="9">EmrB/QacA subfamily drug resistance transporter</fullName>
    </submittedName>
</protein>
<feature type="transmembrane region" description="Helical" evidence="7">
    <location>
        <begin position="155"/>
        <end position="177"/>
    </location>
</feature>
<reference evidence="9 10" key="1">
    <citation type="submission" date="2020-08" db="EMBL/GenBank/DDBJ databases">
        <title>Genomic Encyclopedia of Type Strains, Phase IV (KMG-IV): sequencing the most valuable type-strain genomes for metagenomic binning, comparative biology and taxonomic classification.</title>
        <authorList>
            <person name="Goeker M."/>
        </authorList>
    </citation>
    <scope>NUCLEOTIDE SEQUENCE [LARGE SCALE GENOMIC DNA]</scope>
    <source>
        <strain evidence="9 10">YIM 65646</strain>
    </source>
</reference>
<evidence type="ECO:0000256" key="7">
    <source>
        <dbReference type="SAM" id="Phobius"/>
    </source>
</evidence>
<evidence type="ECO:0000256" key="6">
    <source>
        <dbReference type="ARBA" id="ARBA00023136"/>
    </source>
</evidence>
<dbReference type="PROSITE" id="PS50850">
    <property type="entry name" value="MFS"/>
    <property type="match status" value="1"/>
</dbReference>
<feature type="transmembrane region" description="Helical" evidence="7">
    <location>
        <begin position="122"/>
        <end position="143"/>
    </location>
</feature>
<dbReference type="SUPFAM" id="SSF103473">
    <property type="entry name" value="MFS general substrate transporter"/>
    <property type="match status" value="1"/>
</dbReference>
<feature type="transmembrane region" description="Helical" evidence="7">
    <location>
        <begin position="222"/>
        <end position="241"/>
    </location>
</feature>
<feature type="transmembrane region" description="Helical" evidence="7">
    <location>
        <begin position="392"/>
        <end position="415"/>
    </location>
</feature>
<feature type="transmembrane region" description="Helical" evidence="7">
    <location>
        <begin position="97"/>
        <end position="116"/>
    </location>
</feature>
<dbReference type="Gene3D" id="1.20.1250.20">
    <property type="entry name" value="MFS general substrate transporter like domains"/>
    <property type="match status" value="1"/>
</dbReference>
<accession>A0A841FEM7</accession>
<dbReference type="RefSeq" id="WP_239122238.1">
    <property type="nucleotide sequence ID" value="NZ_BONT01000063.1"/>
</dbReference>